<dbReference type="PRINTS" id="PR00455">
    <property type="entry name" value="HTHTETR"/>
</dbReference>
<keyword evidence="2 4" id="KW-0238">DNA-binding</keyword>
<proteinExistence type="predicted"/>
<name>A0A2U1SN24_METSR</name>
<dbReference type="Pfam" id="PF00440">
    <property type="entry name" value="TetR_N"/>
    <property type="match status" value="1"/>
</dbReference>
<dbReference type="PANTHER" id="PTHR30055">
    <property type="entry name" value="HTH-TYPE TRANSCRIPTIONAL REGULATOR RUTR"/>
    <property type="match status" value="1"/>
</dbReference>
<keyword evidence="1" id="KW-0805">Transcription regulation</keyword>
<feature type="DNA-binding region" description="H-T-H motif" evidence="4">
    <location>
        <begin position="28"/>
        <end position="47"/>
    </location>
</feature>
<dbReference type="InterPro" id="IPR001647">
    <property type="entry name" value="HTH_TetR"/>
</dbReference>
<evidence type="ECO:0000313" key="7">
    <source>
        <dbReference type="Proteomes" id="UP000245137"/>
    </source>
</evidence>
<comment type="caution">
    <text evidence="6">The sequence shown here is derived from an EMBL/GenBank/DDBJ whole genome shotgun (WGS) entry which is preliminary data.</text>
</comment>
<dbReference type="InterPro" id="IPR009057">
    <property type="entry name" value="Homeodomain-like_sf"/>
</dbReference>
<evidence type="ECO:0000256" key="2">
    <source>
        <dbReference type="ARBA" id="ARBA00023125"/>
    </source>
</evidence>
<gene>
    <name evidence="6" type="ORF">C5689_15125</name>
</gene>
<dbReference type="GO" id="GO:0003700">
    <property type="term" value="F:DNA-binding transcription factor activity"/>
    <property type="evidence" value="ECO:0007669"/>
    <property type="project" value="TreeGrafter"/>
</dbReference>
<dbReference type="AlphaFoldDB" id="A0A2U1SN24"/>
<dbReference type="RefSeq" id="WP_108918092.1">
    <property type="nucleotide sequence ID" value="NZ_BGJY01000009.1"/>
</dbReference>
<keyword evidence="7" id="KW-1185">Reference proteome</keyword>
<evidence type="ECO:0000313" key="6">
    <source>
        <dbReference type="EMBL" id="PWB93009.1"/>
    </source>
</evidence>
<reference evidence="6 7" key="1">
    <citation type="journal article" date="2018" name="Appl. Microbiol. Biotechnol.">
        <title>Co-cultivation of the strictly anaerobic methanogen Methanosarcina barkeri with aerobic methanotrophs in an oxygen-limited membrane bioreactor.</title>
        <authorList>
            <person name="In 't Zandt M.H."/>
            <person name="van den Bosch T.J.M."/>
            <person name="Rijkers R."/>
            <person name="van Kessel M.A.H.J."/>
            <person name="Jetten M.S.M."/>
            <person name="Welte C.U."/>
        </authorList>
    </citation>
    <scope>NUCLEOTIDE SEQUENCE [LARGE SCALE GENOMIC DNA]</scope>
    <source>
        <strain evidence="6 7">DSM 17706</strain>
    </source>
</reference>
<keyword evidence="3" id="KW-0804">Transcription</keyword>
<feature type="domain" description="HTH tetR-type" evidence="5">
    <location>
        <begin position="5"/>
        <end position="65"/>
    </location>
</feature>
<dbReference type="GO" id="GO:0000976">
    <property type="term" value="F:transcription cis-regulatory region binding"/>
    <property type="evidence" value="ECO:0007669"/>
    <property type="project" value="TreeGrafter"/>
</dbReference>
<dbReference type="PANTHER" id="PTHR30055:SF234">
    <property type="entry name" value="HTH-TYPE TRANSCRIPTIONAL REGULATOR BETI"/>
    <property type="match status" value="1"/>
</dbReference>
<dbReference type="Gene3D" id="1.10.357.10">
    <property type="entry name" value="Tetracycline Repressor, domain 2"/>
    <property type="match status" value="1"/>
</dbReference>
<evidence type="ECO:0000256" key="3">
    <source>
        <dbReference type="ARBA" id="ARBA00023163"/>
    </source>
</evidence>
<dbReference type="EMBL" id="PUIV01000030">
    <property type="protein sequence ID" value="PWB93009.1"/>
    <property type="molecule type" value="Genomic_DNA"/>
</dbReference>
<evidence type="ECO:0000256" key="4">
    <source>
        <dbReference type="PROSITE-ProRule" id="PRU00335"/>
    </source>
</evidence>
<dbReference type="InterPro" id="IPR050109">
    <property type="entry name" value="HTH-type_TetR-like_transc_reg"/>
</dbReference>
<organism evidence="6 7">
    <name type="scientific">Methylosinus sporium</name>
    <dbReference type="NCBI Taxonomy" id="428"/>
    <lineage>
        <taxon>Bacteria</taxon>
        <taxon>Pseudomonadati</taxon>
        <taxon>Pseudomonadota</taxon>
        <taxon>Alphaproteobacteria</taxon>
        <taxon>Hyphomicrobiales</taxon>
        <taxon>Methylocystaceae</taxon>
        <taxon>Methylosinus</taxon>
    </lineage>
</organism>
<protein>
    <submittedName>
        <fullName evidence="6">TetR family transcriptional regulator</fullName>
    </submittedName>
</protein>
<dbReference type="PROSITE" id="PS50977">
    <property type="entry name" value="HTH_TETR_2"/>
    <property type="match status" value="1"/>
</dbReference>
<accession>A0A2U1SN24</accession>
<dbReference type="SUPFAM" id="SSF46689">
    <property type="entry name" value="Homeodomain-like"/>
    <property type="match status" value="1"/>
</dbReference>
<evidence type="ECO:0000256" key="1">
    <source>
        <dbReference type="ARBA" id="ARBA00023015"/>
    </source>
</evidence>
<dbReference type="OrthoDB" id="9811084at2"/>
<sequence length="177" mass="19494">MTAEISVRQRILNAALDIVEKDGVEALTQPRVAKAAGVRQSHLTYYFPRKADLFVALLQASHDRAERAGAAEEADELFDTLRNLMLGRGRMRFFLAIVLGASEEEELRPILAAHAQGLTRRVAAYFGREADDPAAAGFVDRLRGLGLRALLEPGLAEIETGELERLAAEFGLRRPKN</sequence>
<dbReference type="Proteomes" id="UP000245137">
    <property type="component" value="Unassembled WGS sequence"/>
</dbReference>
<evidence type="ECO:0000259" key="5">
    <source>
        <dbReference type="PROSITE" id="PS50977"/>
    </source>
</evidence>